<feature type="compositionally biased region" description="Basic residues" evidence="1">
    <location>
        <begin position="54"/>
        <end position="66"/>
    </location>
</feature>
<dbReference type="OrthoDB" id="3059101at2759"/>
<name>A0A8H6XZV3_9AGAR</name>
<reference evidence="2" key="1">
    <citation type="submission" date="2020-05" db="EMBL/GenBank/DDBJ databases">
        <title>Mycena genomes resolve the evolution of fungal bioluminescence.</title>
        <authorList>
            <person name="Tsai I.J."/>
        </authorList>
    </citation>
    <scope>NUCLEOTIDE SEQUENCE</scope>
    <source>
        <strain evidence="2">CCC161011</strain>
    </source>
</reference>
<evidence type="ECO:0000256" key="1">
    <source>
        <dbReference type="SAM" id="MobiDB-lite"/>
    </source>
</evidence>
<organism evidence="2 3">
    <name type="scientific">Mycena venus</name>
    <dbReference type="NCBI Taxonomy" id="2733690"/>
    <lineage>
        <taxon>Eukaryota</taxon>
        <taxon>Fungi</taxon>
        <taxon>Dikarya</taxon>
        <taxon>Basidiomycota</taxon>
        <taxon>Agaricomycotina</taxon>
        <taxon>Agaricomycetes</taxon>
        <taxon>Agaricomycetidae</taxon>
        <taxon>Agaricales</taxon>
        <taxon>Marasmiineae</taxon>
        <taxon>Mycenaceae</taxon>
        <taxon>Mycena</taxon>
    </lineage>
</organism>
<feature type="region of interest" description="Disordered" evidence="1">
    <location>
        <begin position="1"/>
        <end position="102"/>
    </location>
</feature>
<keyword evidence="3" id="KW-1185">Reference proteome</keyword>
<dbReference type="Proteomes" id="UP000620124">
    <property type="component" value="Unassembled WGS sequence"/>
</dbReference>
<accession>A0A8H6XZV3</accession>
<dbReference type="EMBL" id="JACAZI010000010">
    <property type="protein sequence ID" value="KAF7350117.1"/>
    <property type="molecule type" value="Genomic_DNA"/>
</dbReference>
<sequence>MSAGSIPFPLAGASRVPSTDSEKTLVELPIPPHPRACSHPRQYTTHNEGAGATRYHHAKSRPRGSHSRPYTDDETSSGAGATTHHQGSKKSTLYRMKRGPGLRQAGRNVVERVASIFSERAPSSRTRAREPTYAADLRAMIAAVVEKNLLQEEQEKREDERLRTLLAGRVIGGQISLGA</sequence>
<protein>
    <submittedName>
        <fullName evidence="2">Uncharacterized protein</fullName>
    </submittedName>
</protein>
<proteinExistence type="predicted"/>
<evidence type="ECO:0000313" key="2">
    <source>
        <dbReference type="EMBL" id="KAF7350117.1"/>
    </source>
</evidence>
<comment type="caution">
    <text evidence="2">The sequence shown here is derived from an EMBL/GenBank/DDBJ whole genome shotgun (WGS) entry which is preliminary data.</text>
</comment>
<feature type="compositionally biased region" description="Polar residues" evidence="1">
    <location>
        <begin position="76"/>
        <end position="91"/>
    </location>
</feature>
<dbReference type="AlphaFoldDB" id="A0A8H6XZV3"/>
<evidence type="ECO:0000313" key="3">
    <source>
        <dbReference type="Proteomes" id="UP000620124"/>
    </source>
</evidence>
<gene>
    <name evidence="2" type="ORF">MVEN_01313800</name>
</gene>